<feature type="compositionally biased region" description="Low complexity" evidence="1">
    <location>
        <begin position="16"/>
        <end position="25"/>
    </location>
</feature>
<sequence length="336" mass="35535">MTSRQKTFLCTPPAPADADTTQTRATARPPALIRSALARKCCTHAAPRAAPPPATQVPALLSDALAGCAHVGDWRAGCCWHAGLFAYRIADAQCAGWAEGYENCVSTGGVQAVAGVSSAQMGRKPALLADALAWTQTAQLMRSVGGQEETETFAPRRHAGVATVQRPRGIRKSVPLANALVWAHVGGYGTRVARRRAGVDARAHRRWQHAGCVANGVQVFLQTALSTDRAADAQLRKPTLLANALLADTLAWVCGSVQLSLASKSFRRPRGLTRSAAIRKTALLADVLAWVRAHVGDSGVQAVAGVCTGRQKDTETAPRSLLSWLTHAVQRSLSCC</sequence>
<protein>
    <submittedName>
        <fullName evidence="2">Uncharacterized protein</fullName>
    </submittedName>
</protein>
<name>A0AAD6UL66_9AGAR</name>
<accession>A0AAD6UL66</accession>
<feature type="region of interest" description="Disordered" evidence="1">
    <location>
        <begin position="1"/>
        <end position="25"/>
    </location>
</feature>
<comment type="caution">
    <text evidence="2">The sequence shown here is derived from an EMBL/GenBank/DDBJ whole genome shotgun (WGS) entry which is preliminary data.</text>
</comment>
<dbReference type="EMBL" id="JARJCW010000164">
    <property type="protein sequence ID" value="KAJ7189866.1"/>
    <property type="molecule type" value="Genomic_DNA"/>
</dbReference>
<gene>
    <name evidence="2" type="ORF">GGX14DRAFT_580361</name>
</gene>
<reference evidence="2" key="1">
    <citation type="submission" date="2023-03" db="EMBL/GenBank/DDBJ databases">
        <title>Massive genome expansion in bonnet fungi (Mycena s.s.) driven by repeated elements and novel gene families across ecological guilds.</title>
        <authorList>
            <consortium name="Lawrence Berkeley National Laboratory"/>
            <person name="Harder C.B."/>
            <person name="Miyauchi S."/>
            <person name="Viragh M."/>
            <person name="Kuo A."/>
            <person name="Thoen E."/>
            <person name="Andreopoulos B."/>
            <person name="Lu D."/>
            <person name="Skrede I."/>
            <person name="Drula E."/>
            <person name="Henrissat B."/>
            <person name="Morin E."/>
            <person name="Kohler A."/>
            <person name="Barry K."/>
            <person name="LaButti K."/>
            <person name="Morin E."/>
            <person name="Salamov A."/>
            <person name="Lipzen A."/>
            <person name="Mereny Z."/>
            <person name="Hegedus B."/>
            <person name="Baldrian P."/>
            <person name="Stursova M."/>
            <person name="Weitz H."/>
            <person name="Taylor A."/>
            <person name="Grigoriev I.V."/>
            <person name="Nagy L.G."/>
            <person name="Martin F."/>
            <person name="Kauserud H."/>
        </authorList>
    </citation>
    <scope>NUCLEOTIDE SEQUENCE</scope>
    <source>
        <strain evidence="2">9144</strain>
    </source>
</reference>
<dbReference type="AlphaFoldDB" id="A0AAD6UL66"/>
<proteinExistence type="predicted"/>
<evidence type="ECO:0000256" key="1">
    <source>
        <dbReference type="SAM" id="MobiDB-lite"/>
    </source>
</evidence>
<evidence type="ECO:0000313" key="2">
    <source>
        <dbReference type="EMBL" id="KAJ7189866.1"/>
    </source>
</evidence>
<evidence type="ECO:0000313" key="3">
    <source>
        <dbReference type="Proteomes" id="UP001219525"/>
    </source>
</evidence>
<organism evidence="2 3">
    <name type="scientific">Mycena pura</name>
    <dbReference type="NCBI Taxonomy" id="153505"/>
    <lineage>
        <taxon>Eukaryota</taxon>
        <taxon>Fungi</taxon>
        <taxon>Dikarya</taxon>
        <taxon>Basidiomycota</taxon>
        <taxon>Agaricomycotina</taxon>
        <taxon>Agaricomycetes</taxon>
        <taxon>Agaricomycetidae</taxon>
        <taxon>Agaricales</taxon>
        <taxon>Marasmiineae</taxon>
        <taxon>Mycenaceae</taxon>
        <taxon>Mycena</taxon>
    </lineage>
</organism>
<dbReference type="Proteomes" id="UP001219525">
    <property type="component" value="Unassembled WGS sequence"/>
</dbReference>
<keyword evidence="3" id="KW-1185">Reference proteome</keyword>